<evidence type="ECO:0000313" key="1">
    <source>
        <dbReference type="EMBL" id="MPL66328.1"/>
    </source>
</evidence>
<dbReference type="AlphaFoldDB" id="A0A644TH54"/>
<protein>
    <submittedName>
        <fullName evidence="1">Uncharacterized protein</fullName>
    </submittedName>
</protein>
<name>A0A644TH54_9ZZZZ</name>
<organism evidence="1">
    <name type="scientific">bioreactor metagenome</name>
    <dbReference type="NCBI Taxonomy" id="1076179"/>
    <lineage>
        <taxon>unclassified sequences</taxon>
        <taxon>metagenomes</taxon>
        <taxon>ecological metagenomes</taxon>
    </lineage>
</organism>
<gene>
    <name evidence="1" type="ORF">SDC9_11998</name>
</gene>
<proteinExistence type="predicted"/>
<reference evidence="1" key="1">
    <citation type="submission" date="2019-08" db="EMBL/GenBank/DDBJ databases">
        <authorList>
            <person name="Kucharzyk K."/>
            <person name="Murdoch R.W."/>
            <person name="Higgins S."/>
            <person name="Loffler F."/>
        </authorList>
    </citation>
    <scope>NUCLEOTIDE SEQUENCE</scope>
</reference>
<dbReference type="EMBL" id="VSSQ01000031">
    <property type="protein sequence ID" value="MPL66328.1"/>
    <property type="molecule type" value="Genomic_DNA"/>
</dbReference>
<sequence length="251" mass="30031">MIIFRILFLLIFSFLFANSNEFTKDDADIEKLIKAFQENDIEYISNRAIAYPFKREYPIPSIKNQEEFKKRFYEVFDEKLIEKIKNSKIEDWEVMGYRGIMLNSGGMWLNSYGYIIGINYETKFEEKLREDLIKKEKEQLHSSLKVPFYPVYKMKTKNFLIRIDKVKDSYRYSSWKIGKSESSKPDLVLINGEVDDYRPHSKNQFFTFKNKNYTYKIDIVDEGENDMIGEWLEVQKDNKTILLEKGELLNP</sequence>
<accession>A0A644TH54</accession>
<comment type="caution">
    <text evidence="1">The sequence shown here is derived from an EMBL/GenBank/DDBJ whole genome shotgun (WGS) entry which is preliminary data.</text>
</comment>